<evidence type="ECO:0000256" key="10">
    <source>
        <dbReference type="ARBA" id="ARBA00023136"/>
    </source>
</evidence>
<dbReference type="RefSeq" id="XP_056039420.1">
    <property type="nucleotide sequence ID" value="XM_056183195.1"/>
</dbReference>
<protein>
    <recommendedName>
        <fullName evidence="12">Mannosyltransferase</fullName>
        <ecNumber evidence="12">2.4.1.-</ecNumber>
    </recommendedName>
</protein>
<dbReference type="GO" id="GO:0000026">
    <property type="term" value="F:alpha-1,2-mannosyltransferase activity"/>
    <property type="evidence" value="ECO:0007669"/>
    <property type="project" value="TreeGrafter"/>
</dbReference>
<evidence type="ECO:0000256" key="3">
    <source>
        <dbReference type="ARBA" id="ARBA00006065"/>
    </source>
</evidence>
<keyword evidence="7 12" id="KW-0812">Transmembrane</keyword>
<feature type="transmembrane region" description="Helical" evidence="12">
    <location>
        <begin position="176"/>
        <end position="205"/>
    </location>
</feature>
<keyword evidence="13" id="KW-0732">Signal</keyword>
<organism evidence="14 15">
    <name type="scientific">Schizosaccharomyces osmophilus</name>
    <dbReference type="NCBI Taxonomy" id="2545709"/>
    <lineage>
        <taxon>Eukaryota</taxon>
        <taxon>Fungi</taxon>
        <taxon>Dikarya</taxon>
        <taxon>Ascomycota</taxon>
        <taxon>Taphrinomycotina</taxon>
        <taxon>Schizosaccharomycetes</taxon>
        <taxon>Schizosaccharomycetales</taxon>
        <taxon>Schizosaccharomycetaceae</taxon>
        <taxon>Schizosaccharomyces</taxon>
    </lineage>
</organism>
<evidence type="ECO:0000256" key="2">
    <source>
        <dbReference type="ARBA" id="ARBA00004687"/>
    </source>
</evidence>
<reference evidence="14 15" key="1">
    <citation type="journal article" date="2023" name="G3 (Bethesda)">
        <title>A high-quality reference genome for the fission yeast Schizosaccharomyces osmophilus.</title>
        <authorList>
            <person name="Jia G.S."/>
            <person name="Zhang W.C."/>
            <person name="Liang Y."/>
            <person name="Liu X.H."/>
            <person name="Rhind N."/>
            <person name="Pidoux A."/>
            <person name="Brysch-Herzberg M."/>
            <person name="Du L.L."/>
        </authorList>
    </citation>
    <scope>NUCLEOTIDE SEQUENCE [LARGE SCALE GENOMIC DNA]</scope>
    <source>
        <strain evidence="14 15">CBS 15793</strain>
    </source>
</reference>
<dbReference type="PANTHER" id="PTHR22760:SF4">
    <property type="entry name" value="GPI MANNOSYLTRANSFERASE 3"/>
    <property type="match status" value="1"/>
</dbReference>
<accession>A0AAE9WHU1</accession>
<evidence type="ECO:0000256" key="1">
    <source>
        <dbReference type="ARBA" id="ARBA00004477"/>
    </source>
</evidence>
<dbReference type="AlphaFoldDB" id="A0AAE9WHU1"/>
<dbReference type="KEGG" id="som:SOMG_04409"/>
<dbReference type="Proteomes" id="UP001212411">
    <property type="component" value="Chromosome 3"/>
</dbReference>
<evidence type="ECO:0000256" key="7">
    <source>
        <dbReference type="ARBA" id="ARBA00022692"/>
    </source>
</evidence>
<evidence type="ECO:0000313" key="14">
    <source>
        <dbReference type="EMBL" id="WBW75177.1"/>
    </source>
</evidence>
<keyword evidence="9 12" id="KW-1133">Transmembrane helix</keyword>
<evidence type="ECO:0000256" key="13">
    <source>
        <dbReference type="SAM" id="SignalP"/>
    </source>
</evidence>
<dbReference type="GO" id="GO:0006506">
    <property type="term" value="P:GPI anchor biosynthetic process"/>
    <property type="evidence" value="ECO:0007669"/>
    <property type="project" value="UniProtKB-KW"/>
</dbReference>
<dbReference type="GO" id="GO:0005789">
    <property type="term" value="C:endoplasmic reticulum membrane"/>
    <property type="evidence" value="ECO:0007669"/>
    <property type="project" value="UniProtKB-SubCell"/>
</dbReference>
<keyword evidence="5 12" id="KW-0328">Glycosyltransferase</keyword>
<evidence type="ECO:0000256" key="4">
    <source>
        <dbReference type="ARBA" id="ARBA00022502"/>
    </source>
</evidence>
<proteinExistence type="inferred from homology"/>
<evidence type="ECO:0000256" key="8">
    <source>
        <dbReference type="ARBA" id="ARBA00022824"/>
    </source>
</evidence>
<sequence length="517" mass="60209">MQTWIWFVVFAFRWWNALWVKTFFQPDEFYQSLEVAHHLVFGYGFLTWEWRNSIRSGLHPLIFATLYRLLKVLGWDSNYTIMLCAPRILQGTFAAILDYGTYQFALHRYGRRAARWTLACSLFSYFNAYVGVRTFANSLETTLTALALWQWQKYLKLVSQSQTKTIHNPNLKFRALIWFIIFIGIAFLIRPTNLLVWVVPTLLWTTSPKVSFLRPSLIFARVRQLVLEVLNHLPEITAVTSAIFIFNVLVDRYVYGRFVFPIVSFFNFNVTSGLSSLYGVNSSHYYLSQAIPIICGGYIVFLLLSFDLQAIFAVGFILLPYSFIAHKEFRFVYPLSPIILSAIGNGLASVSSKWIRRAFVIISTVHIGVAIVLCRYHQLGAAEVMPLIHSLAAQNKTGIILAPCHTTPWQSQIHVPIADHTWRFLTCEPFEHPFDETNRFYLDMPAYLDQLDAYPDYLVFFEERLPSLEKYFHSKGLLYNEFARYFNSWIPESEERRGNLLVYEKQYESFNEGKSRI</sequence>
<feature type="chain" id="PRO_5041916783" description="Mannosyltransferase" evidence="13">
    <location>
        <begin position="20"/>
        <end position="517"/>
    </location>
</feature>
<comment type="similarity">
    <text evidence="3">Belongs to the glycosyltransferase 22 family. PIGB subfamily.</text>
</comment>
<dbReference type="InterPro" id="IPR005599">
    <property type="entry name" value="GPI_mannosylTrfase"/>
</dbReference>
<dbReference type="GeneID" id="80877884"/>
<evidence type="ECO:0000256" key="5">
    <source>
        <dbReference type="ARBA" id="ARBA00022676"/>
    </source>
</evidence>
<keyword evidence="6" id="KW-0808">Transferase</keyword>
<dbReference type="EC" id="2.4.1.-" evidence="12"/>
<feature type="transmembrane region" description="Helical" evidence="12">
    <location>
        <begin position="290"/>
        <end position="319"/>
    </location>
</feature>
<gene>
    <name evidence="14" type="primary">gpi10</name>
    <name evidence="14" type="ORF">SOMG_04409</name>
</gene>
<keyword evidence="10 12" id="KW-0472">Membrane</keyword>
<feature type="transmembrane region" description="Helical" evidence="12">
    <location>
        <begin position="331"/>
        <end position="348"/>
    </location>
</feature>
<evidence type="ECO:0000256" key="9">
    <source>
        <dbReference type="ARBA" id="ARBA00022989"/>
    </source>
</evidence>
<evidence type="ECO:0000256" key="6">
    <source>
        <dbReference type="ARBA" id="ARBA00022679"/>
    </source>
</evidence>
<comment type="function">
    <text evidence="11">Mannosyltransferase involved in glycosylphosphatidylinositol-anchor biosynthesis. Transfers the third mannose to Man2-GlcN-acyl-PI during GPI precursor assembly.</text>
</comment>
<feature type="transmembrane region" description="Helical" evidence="12">
    <location>
        <begin position="354"/>
        <end position="376"/>
    </location>
</feature>
<keyword evidence="15" id="KW-1185">Reference proteome</keyword>
<evidence type="ECO:0000256" key="11">
    <source>
        <dbReference type="ARBA" id="ARBA00024708"/>
    </source>
</evidence>
<feature type="transmembrane region" description="Helical" evidence="12">
    <location>
        <begin position="258"/>
        <end position="278"/>
    </location>
</feature>
<feature type="signal peptide" evidence="13">
    <location>
        <begin position="1"/>
        <end position="19"/>
    </location>
</feature>
<keyword evidence="8 12" id="KW-0256">Endoplasmic reticulum</keyword>
<comment type="subcellular location">
    <subcellularLocation>
        <location evidence="1 12">Endoplasmic reticulum membrane</location>
        <topology evidence="1 12">Multi-pass membrane protein</topology>
    </subcellularLocation>
</comment>
<comment type="pathway">
    <text evidence="2">Glycolipid biosynthesis; glycosylphosphatidylinositol-anchor biosynthesis.</text>
</comment>
<keyword evidence="4" id="KW-0337">GPI-anchor biosynthesis</keyword>
<name>A0AAE9WHU1_9SCHI</name>
<dbReference type="PANTHER" id="PTHR22760">
    <property type="entry name" value="GLYCOSYLTRANSFERASE"/>
    <property type="match status" value="1"/>
</dbReference>
<dbReference type="EMBL" id="CP115613">
    <property type="protein sequence ID" value="WBW75177.1"/>
    <property type="molecule type" value="Genomic_DNA"/>
</dbReference>
<dbReference type="Pfam" id="PF03901">
    <property type="entry name" value="Glyco_transf_22"/>
    <property type="match status" value="1"/>
</dbReference>
<evidence type="ECO:0000256" key="12">
    <source>
        <dbReference type="RuleBase" id="RU363075"/>
    </source>
</evidence>
<evidence type="ECO:0000313" key="15">
    <source>
        <dbReference type="Proteomes" id="UP001212411"/>
    </source>
</evidence>